<protein>
    <submittedName>
        <fullName evidence="1">(spotted green pufferfish) hypothetical protein</fullName>
    </submittedName>
</protein>
<dbReference type="EMBL" id="CAAE01014605">
    <property type="protein sequence ID" value="CAG00670.1"/>
    <property type="molecule type" value="Genomic_DNA"/>
</dbReference>
<name>Q4SFB2_TETNG</name>
<reference evidence="1" key="1">
    <citation type="journal article" date="2004" name="Nature">
        <title>Genome duplication in the teleost fish Tetraodon nigroviridis reveals the early vertebrate proto-karyotype.</title>
        <authorList>
            <person name="Jaillon O."/>
            <person name="Aury J.-M."/>
            <person name="Brunet F."/>
            <person name="Petit J.-L."/>
            <person name="Stange-Thomann N."/>
            <person name="Mauceli E."/>
            <person name="Bouneau L."/>
            <person name="Fischer C."/>
            <person name="Ozouf-Costaz C."/>
            <person name="Bernot A."/>
            <person name="Nicaud S."/>
            <person name="Jaffe D."/>
            <person name="Fisher S."/>
            <person name="Lutfalla G."/>
            <person name="Dossat C."/>
            <person name="Segurens B."/>
            <person name="Dasilva C."/>
            <person name="Salanoubat M."/>
            <person name="Levy M."/>
            <person name="Boudet N."/>
            <person name="Castellano S."/>
            <person name="Anthouard V."/>
            <person name="Jubin C."/>
            <person name="Castelli V."/>
            <person name="Katinka M."/>
            <person name="Vacherie B."/>
            <person name="Biemont C."/>
            <person name="Skalli Z."/>
            <person name="Cattolico L."/>
            <person name="Poulain J."/>
            <person name="De Berardinis V."/>
            <person name="Cruaud C."/>
            <person name="Duprat S."/>
            <person name="Brottier P."/>
            <person name="Coutanceau J.-P."/>
            <person name="Gouzy J."/>
            <person name="Parra G."/>
            <person name="Lardier G."/>
            <person name="Chapple C."/>
            <person name="McKernan K.J."/>
            <person name="McEwan P."/>
            <person name="Bosak S."/>
            <person name="Kellis M."/>
            <person name="Volff J.-N."/>
            <person name="Guigo R."/>
            <person name="Zody M.C."/>
            <person name="Mesirov J."/>
            <person name="Lindblad-Toh K."/>
            <person name="Birren B."/>
            <person name="Nusbaum C."/>
            <person name="Kahn D."/>
            <person name="Robinson-Rechavi M."/>
            <person name="Laudet V."/>
            <person name="Schachter V."/>
            <person name="Quetier F."/>
            <person name="Saurin W."/>
            <person name="Scarpelli C."/>
            <person name="Wincker P."/>
            <person name="Lander E.S."/>
            <person name="Weissenbach J."/>
            <person name="Roest Crollius H."/>
        </authorList>
    </citation>
    <scope>NUCLEOTIDE SEQUENCE [LARGE SCALE GENOMIC DNA]</scope>
</reference>
<sequence length="182" mass="20009">MGDGSDAKIIIQREPAWARFRFHGVDPGPALNLSVSKDVQIEGVLWELNGWDGIARHLISPTAVKCSDLAWKLSAFSMDVVDPLAIWTGIGTGNEDEGIKMVFIQDIVGGRDPEHCVLGTCFFFFLGFTIVPEIPGLQRVFCSPQDLQLVERAVLSRVLVPASWQRGATQQPICDWAGEWGS</sequence>
<evidence type="ECO:0000313" key="1">
    <source>
        <dbReference type="EMBL" id="CAG00670.1"/>
    </source>
</evidence>
<accession>Q4SFB2</accession>
<dbReference type="AlphaFoldDB" id="Q4SFB2"/>
<proteinExistence type="predicted"/>
<comment type="caution">
    <text evidence="1">The sequence shown here is derived from an EMBL/GenBank/DDBJ whole genome shotgun (WGS) entry which is preliminary data.</text>
</comment>
<dbReference type="KEGG" id="tng:GSTEN00019173G001"/>
<reference evidence="1" key="2">
    <citation type="submission" date="2004-02" db="EMBL/GenBank/DDBJ databases">
        <authorList>
            <consortium name="Genoscope"/>
            <consortium name="Whitehead Institute Centre for Genome Research"/>
        </authorList>
    </citation>
    <scope>NUCLEOTIDE SEQUENCE</scope>
</reference>
<organism evidence="1">
    <name type="scientific">Tetraodon nigroviridis</name>
    <name type="common">Spotted green pufferfish</name>
    <name type="synonym">Chelonodon nigroviridis</name>
    <dbReference type="NCBI Taxonomy" id="99883"/>
    <lineage>
        <taxon>Eukaryota</taxon>
        <taxon>Metazoa</taxon>
        <taxon>Chordata</taxon>
        <taxon>Craniata</taxon>
        <taxon>Vertebrata</taxon>
        <taxon>Euteleostomi</taxon>
        <taxon>Actinopterygii</taxon>
        <taxon>Neopterygii</taxon>
        <taxon>Teleostei</taxon>
        <taxon>Neoteleostei</taxon>
        <taxon>Acanthomorphata</taxon>
        <taxon>Eupercaria</taxon>
        <taxon>Tetraodontiformes</taxon>
        <taxon>Tetradontoidea</taxon>
        <taxon>Tetraodontidae</taxon>
        <taxon>Tetraodon</taxon>
    </lineage>
</organism>
<gene>
    <name evidence="1" type="ORF">GSTENG00019173001</name>
</gene>